<gene>
    <name evidence="1" type="ORF">FHE65_35695</name>
</gene>
<dbReference type="EMBL" id="VDFR01000277">
    <property type="protein sequence ID" value="TNC22702.1"/>
    <property type="molecule type" value="Genomic_DNA"/>
</dbReference>
<organism evidence="1 2">
    <name type="scientific">Mumia zhuanghuii</name>
    <dbReference type="NCBI Taxonomy" id="2585211"/>
    <lineage>
        <taxon>Bacteria</taxon>
        <taxon>Bacillati</taxon>
        <taxon>Actinomycetota</taxon>
        <taxon>Actinomycetes</taxon>
        <taxon>Propionibacteriales</taxon>
        <taxon>Nocardioidaceae</taxon>
        <taxon>Mumia</taxon>
    </lineage>
</organism>
<accession>A0A5C4LUR5</accession>
<comment type="caution">
    <text evidence="1">The sequence shown here is derived from an EMBL/GenBank/DDBJ whole genome shotgun (WGS) entry which is preliminary data.</text>
</comment>
<evidence type="ECO:0000313" key="2">
    <source>
        <dbReference type="Proteomes" id="UP000306740"/>
    </source>
</evidence>
<reference evidence="1 2" key="1">
    <citation type="submission" date="2019-05" db="EMBL/GenBank/DDBJ databases">
        <title>Mumia sp. nov., isolated from the intestinal contents of plateau pika (Ochotona curzoniae) in the Qinghai-Tibet plateau of China.</title>
        <authorList>
            <person name="Tian Z."/>
        </authorList>
    </citation>
    <scope>NUCLEOTIDE SEQUENCE [LARGE SCALE GENOMIC DNA]</scope>
    <source>
        <strain evidence="2">527</strain>
    </source>
</reference>
<proteinExistence type="predicted"/>
<dbReference type="RefSeq" id="WP_139107475.1">
    <property type="nucleotide sequence ID" value="NZ_VDFR01000277.1"/>
</dbReference>
<evidence type="ECO:0000313" key="1">
    <source>
        <dbReference type="EMBL" id="TNC22702.1"/>
    </source>
</evidence>
<sequence>MARQEGARGKLQLRRQRQQAGQQLLHAVAPQLRQELRCLAKLVQAALSERQLGSLWARRDLRERGLHARRDLLRQCADARCTLRLELVLHQWLHRGPRAQLAA</sequence>
<name>A0A5C4LUR5_9ACTN</name>
<dbReference type="Proteomes" id="UP000306740">
    <property type="component" value="Unassembled WGS sequence"/>
</dbReference>
<dbReference type="AlphaFoldDB" id="A0A5C4LUR5"/>
<protein>
    <submittedName>
        <fullName evidence="1">Uncharacterized protein</fullName>
    </submittedName>
</protein>